<name>A0A9W8H1K3_9FUNG</name>
<dbReference type="EC" id="2.7.1.26" evidence="4"/>
<dbReference type="GO" id="GO:0009231">
    <property type="term" value="P:riboflavin biosynthetic process"/>
    <property type="evidence" value="ECO:0007669"/>
    <property type="project" value="InterPro"/>
</dbReference>
<dbReference type="GO" id="GO:0008531">
    <property type="term" value="F:riboflavin kinase activity"/>
    <property type="evidence" value="ECO:0007669"/>
    <property type="project" value="UniProtKB-EC"/>
</dbReference>
<dbReference type="SMART" id="SM00904">
    <property type="entry name" value="Flavokinase"/>
    <property type="match status" value="1"/>
</dbReference>
<proteinExistence type="inferred from homology"/>
<keyword evidence="9" id="KW-0547">Nucleotide-binding</keyword>
<feature type="domain" description="Riboflavin kinase" evidence="13">
    <location>
        <begin position="30"/>
        <end position="161"/>
    </location>
</feature>
<evidence type="ECO:0000259" key="13">
    <source>
        <dbReference type="SMART" id="SM00904"/>
    </source>
</evidence>
<dbReference type="GO" id="GO:0005739">
    <property type="term" value="C:mitochondrion"/>
    <property type="evidence" value="ECO:0007669"/>
    <property type="project" value="TreeGrafter"/>
</dbReference>
<dbReference type="InterPro" id="IPR023468">
    <property type="entry name" value="Riboflavin_kinase"/>
</dbReference>
<evidence type="ECO:0000256" key="2">
    <source>
        <dbReference type="ARBA" id="ARBA00005201"/>
    </source>
</evidence>
<dbReference type="GO" id="GO:0009398">
    <property type="term" value="P:FMN biosynthetic process"/>
    <property type="evidence" value="ECO:0007669"/>
    <property type="project" value="TreeGrafter"/>
</dbReference>
<keyword evidence="14" id="KW-0418">Kinase</keyword>
<comment type="function">
    <text evidence="1">Catalyzes the phosphorylation of riboflavin (vitamin B2) to form flavin mononucleotide (FMN) coenzyme.</text>
</comment>
<comment type="pathway">
    <text evidence="2">Cofactor biosynthesis; FMN biosynthesis; FMN from riboflavin (ATP route): step 1/1.</text>
</comment>
<evidence type="ECO:0000256" key="6">
    <source>
        <dbReference type="ARBA" id="ARBA00022630"/>
    </source>
</evidence>
<dbReference type="AlphaFoldDB" id="A0A9W8H1K3"/>
<evidence type="ECO:0000256" key="10">
    <source>
        <dbReference type="ARBA" id="ARBA00022840"/>
    </source>
</evidence>
<evidence type="ECO:0000313" key="14">
    <source>
        <dbReference type="EMBL" id="KAJ2776305.1"/>
    </source>
</evidence>
<evidence type="ECO:0000256" key="12">
    <source>
        <dbReference type="SAM" id="MobiDB-lite"/>
    </source>
</evidence>
<dbReference type="Pfam" id="PF01687">
    <property type="entry name" value="Flavokinase"/>
    <property type="match status" value="1"/>
</dbReference>
<dbReference type="GO" id="GO:0005524">
    <property type="term" value="F:ATP binding"/>
    <property type="evidence" value="ECO:0007669"/>
    <property type="project" value="UniProtKB-KW"/>
</dbReference>
<comment type="caution">
    <text evidence="14">The sequence shown here is derived from an EMBL/GenBank/DDBJ whole genome shotgun (WGS) entry which is preliminary data.</text>
</comment>
<evidence type="ECO:0000256" key="3">
    <source>
        <dbReference type="ARBA" id="ARBA00010108"/>
    </source>
</evidence>
<feature type="compositionally biased region" description="Low complexity" evidence="12">
    <location>
        <begin position="1"/>
        <end position="15"/>
    </location>
</feature>
<feature type="region of interest" description="Disordered" evidence="12">
    <location>
        <begin position="1"/>
        <end position="31"/>
    </location>
</feature>
<dbReference type="PANTHER" id="PTHR22749">
    <property type="entry name" value="RIBOFLAVIN KINASE/FMN ADENYLYLTRANSFERASE"/>
    <property type="match status" value="1"/>
</dbReference>
<organism evidence="14 15">
    <name type="scientific">Coemansia interrupta</name>
    <dbReference type="NCBI Taxonomy" id="1126814"/>
    <lineage>
        <taxon>Eukaryota</taxon>
        <taxon>Fungi</taxon>
        <taxon>Fungi incertae sedis</taxon>
        <taxon>Zoopagomycota</taxon>
        <taxon>Kickxellomycotina</taxon>
        <taxon>Kickxellomycetes</taxon>
        <taxon>Kickxellales</taxon>
        <taxon>Kickxellaceae</taxon>
        <taxon>Coemansia</taxon>
    </lineage>
</organism>
<dbReference type="SUPFAM" id="SSF82114">
    <property type="entry name" value="Riboflavin kinase-like"/>
    <property type="match status" value="1"/>
</dbReference>
<keyword evidence="8 14" id="KW-0808">Transferase</keyword>
<evidence type="ECO:0000256" key="4">
    <source>
        <dbReference type="ARBA" id="ARBA00012105"/>
    </source>
</evidence>
<keyword evidence="6" id="KW-0285">Flavoprotein</keyword>
<evidence type="ECO:0000256" key="1">
    <source>
        <dbReference type="ARBA" id="ARBA00003572"/>
    </source>
</evidence>
<evidence type="ECO:0000256" key="9">
    <source>
        <dbReference type="ARBA" id="ARBA00022741"/>
    </source>
</evidence>
<reference evidence="14" key="1">
    <citation type="submission" date="2022-07" db="EMBL/GenBank/DDBJ databases">
        <title>Phylogenomic reconstructions and comparative analyses of Kickxellomycotina fungi.</title>
        <authorList>
            <person name="Reynolds N.K."/>
            <person name="Stajich J.E."/>
            <person name="Barry K."/>
            <person name="Grigoriev I.V."/>
            <person name="Crous P."/>
            <person name="Smith M.E."/>
        </authorList>
    </citation>
    <scope>NUCLEOTIDE SEQUENCE</scope>
    <source>
        <strain evidence="14">BCRC 34489</strain>
    </source>
</reference>
<sequence length="189" mass="20726">MSSAATSNETSSADTPAQQRPPIVGPPSPQPPYPILVSGSVVKGFGRGGKQLGIPTANLAEDAVERTLRDLPVGVYLGWAQISGQRAVWPMVMSLGWNPYFQNERRSGEVHVIHTFDEDFYGRTLNVAILAYIRPERNYESLEALVEDIRCDIEVAHRSLAREAYQKVKQCDLFKTDDDATSSGSTTTG</sequence>
<evidence type="ECO:0000256" key="7">
    <source>
        <dbReference type="ARBA" id="ARBA00022643"/>
    </source>
</evidence>
<dbReference type="Proteomes" id="UP001140172">
    <property type="component" value="Unassembled WGS sequence"/>
</dbReference>
<dbReference type="InterPro" id="IPR023465">
    <property type="entry name" value="Riboflavin_kinase_dom_sf"/>
</dbReference>
<keyword evidence="7" id="KW-0288">FMN</keyword>
<dbReference type="InterPro" id="IPR015865">
    <property type="entry name" value="Riboflavin_kinase_bac/euk"/>
</dbReference>
<evidence type="ECO:0000256" key="11">
    <source>
        <dbReference type="ARBA" id="ARBA00029960"/>
    </source>
</evidence>
<evidence type="ECO:0000313" key="15">
    <source>
        <dbReference type="Proteomes" id="UP001140172"/>
    </source>
</evidence>
<dbReference type="Gene3D" id="2.40.30.30">
    <property type="entry name" value="Riboflavin kinase-like"/>
    <property type="match status" value="1"/>
</dbReference>
<comment type="similarity">
    <text evidence="3">Belongs to the flavokinase family.</text>
</comment>
<gene>
    <name evidence="14" type="primary">FMN1</name>
    <name evidence="14" type="ORF">GGI15_004882</name>
</gene>
<dbReference type="OrthoDB" id="276388at2759"/>
<dbReference type="PANTHER" id="PTHR22749:SF6">
    <property type="entry name" value="RIBOFLAVIN KINASE"/>
    <property type="match status" value="1"/>
</dbReference>
<dbReference type="EMBL" id="JANBUM010000505">
    <property type="protein sequence ID" value="KAJ2776305.1"/>
    <property type="molecule type" value="Genomic_DNA"/>
</dbReference>
<keyword evidence="10" id="KW-0067">ATP-binding</keyword>
<keyword evidence="15" id="KW-1185">Reference proteome</keyword>
<evidence type="ECO:0000256" key="8">
    <source>
        <dbReference type="ARBA" id="ARBA00022679"/>
    </source>
</evidence>
<accession>A0A9W8H1K3</accession>
<evidence type="ECO:0000256" key="5">
    <source>
        <dbReference type="ARBA" id="ARBA00017394"/>
    </source>
</evidence>
<protein>
    <recommendedName>
        <fullName evidence="5">Riboflavin kinase</fullName>
        <ecNumber evidence="4">2.7.1.26</ecNumber>
    </recommendedName>
    <alternativeName>
        <fullName evidence="11">Flavin mononucleotide kinase 1</fullName>
    </alternativeName>
</protein>